<reference evidence="1 2" key="2">
    <citation type="journal article" date="2019" name="G3 (Bethesda)">
        <title>Hybrid Assembly of the Genome of the Entomopathogenic Nematode Steinernema carpocapsae Identifies the X-Chromosome.</title>
        <authorList>
            <person name="Serra L."/>
            <person name="Macchietto M."/>
            <person name="Macias-Munoz A."/>
            <person name="McGill C.J."/>
            <person name="Rodriguez I.M."/>
            <person name="Rodriguez B."/>
            <person name="Murad R."/>
            <person name="Mortazavi A."/>
        </authorList>
    </citation>
    <scope>NUCLEOTIDE SEQUENCE [LARGE SCALE GENOMIC DNA]</scope>
    <source>
        <strain evidence="1 2">ALL</strain>
    </source>
</reference>
<accession>A0A4U5N1N3</accession>
<sequence>MKTWFDVADRYNTILNGMNRSELKTLSFKPKGEEFDTWRKSNLTGRSLSPRRDNEKIEKYLTSATTEETKLQLDFADRFQFLRLRKQIVDSLTAEEAKTLMEEAKNEFGKMTLKYTHETVEAAMKR</sequence>
<name>A0A4U5N1N3_STECR</name>
<reference evidence="1 2" key="1">
    <citation type="journal article" date="2015" name="Genome Biol.">
        <title>Comparative genomics of Steinernema reveals deeply conserved gene regulatory networks.</title>
        <authorList>
            <person name="Dillman A.R."/>
            <person name="Macchietto M."/>
            <person name="Porter C.F."/>
            <person name="Rogers A."/>
            <person name="Williams B."/>
            <person name="Antoshechkin I."/>
            <person name="Lee M.M."/>
            <person name="Goodwin Z."/>
            <person name="Lu X."/>
            <person name="Lewis E.E."/>
            <person name="Goodrich-Blair H."/>
            <person name="Stock S.P."/>
            <person name="Adams B.J."/>
            <person name="Sternberg P.W."/>
            <person name="Mortazavi A."/>
        </authorList>
    </citation>
    <scope>NUCLEOTIDE SEQUENCE [LARGE SCALE GENOMIC DNA]</scope>
    <source>
        <strain evidence="1 2">ALL</strain>
    </source>
</reference>
<evidence type="ECO:0000313" key="2">
    <source>
        <dbReference type="Proteomes" id="UP000298663"/>
    </source>
</evidence>
<organism evidence="1 2">
    <name type="scientific">Steinernema carpocapsae</name>
    <name type="common">Entomopathogenic nematode</name>
    <dbReference type="NCBI Taxonomy" id="34508"/>
    <lineage>
        <taxon>Eukaryota</taxon>
        <taxon>Metazoa</taxon>
        <taxon>Ecdysozoa</taxon>
        <taxon>Nematoda</taxon>
        <taxon>Chromadorea</taxon>
        <taxon>Rhabditida</taxon>
        <taxon>Tylenchina</taxon>
        <taxon>Panagrolaimomorpha</taxon>
        <taxon>Strongyloidoidea</taxon>
        <taxon>Steinernematidae</taxon>
        <taxon>Steinernema</taxon>
    </lineage>
</organism>
<gene>
    <name evidence="1" type="ORF">L596_017347</name>
</gene>
<dbReference type="EMBL" id="AZBU02000005">
    <property type="protein sequence ID" value="TKR76160.1"/>
    <property type="molecule type" value="Genomic_DNA"/>
</dbReference>
<proteinExistence type="predicted"/>
<comment type="caution">
    <text evidence="1">The sequence shown here is derived from an EMBL/GenBank/DDBJ whole genome shotgun (WGS) entry which is preliminary data.</text>
</comment>
<keyword evidence="2" id="KW-1185">Reference proteome</keyword>
<dbReference type="AlphaFoldDB" id="A0A4U5N1N3"/>
<evidence type="ECO:0000313" key="1">
    <source>
        <dbReference type="EMBL" id="TKR76160.1"/>
    </source>
</evidence>
<dbReference type="Proteomes" id="UP000298663">
    <property type="component" value="Unassembled WGS sequence"/>
</dbReference>
<protein>
    <submittedName>
        <fullName evidence="1">Uncharacterized protein</fullName>
    </submittedName>
</protein>